<accession>A0A8S9WTB1</accession>
<sequence length="556" mass="63043">MSNKPKDQPKGAQEKSEEKKLPELKFGESKYQTRQQNWAQSLRDKCQAVIDLAIPSIDDVKDVWKLFKAGGMAAVHLAAKANIATICATVAALVTASLVDHFADEIVGVITDGSASLLIHPCACFNEHYTRCYEDEAYRNEQSECCYECTGDKRMTPEQLEPKVPDSFTECKKGCKQFSDAYCSSINPDTLRPYKEDYRRCCEYCDLGRTDSEFRKREMDKWIDPTDLKPNKNVTCYNNCMKDFKVGPVPFLAIFGVLAGSLMIVFAIDDAYKIYFGPEPSAPKFNCECVLEQVNRCQTSIRYIVENYACCHACERSLFEKTTITYSENCANEYRLCQDKKFFERHFLLCRRCIAATSRFKPTTPLTTTPKTTTPQMRRHLPDCMGHCLSKNDSTNATCYAQCHRLYGDSIGPNPETGKLPHQGIFDIPFKVELGYLLALHLLQAITYLTVVVVVVTISCVYRKKDKPSCYPKCLKVWFVCGMFILMVLYMIGGAFLLPTKRDLKYSEGLVLHMFMLVLGYWELERCKQNNPPVVSDPSLTKTGSEKKVTGPSKNV</sequence>
<feature type="transmembrane region" description="Helical" evidence="2">
    <location>
        <begin position="474"/>
        <end position="498"/>
    </location>
</feature>
<comment type="caution">
    <text evidence="3">The sequence shown here is derived from an EMBL/GenBank/DDBJ whole genome shotgun (WGS) entry which is preliminary data.</text>
</comment>
<evidence type="ECO:0000313" key="3">
    <source>
        <dbReference type="EMBL" id="KAF6198635.1"/>
    </source>
</evidence>
<dbReference type="Proteomes" id="UP000466442">
    <property type="component" value="Linkage Group LG16"/>
</dbReference>
<evidence type="ECO:0000313" key="4">
    <source>
        <dbReference type="Proteomes" id="UP000466442"/>
    </source>
</evidence>
<dbReference type="AlphaFoldDB" id="A0A8S9WTB1"/>
<keyword evidence="2" id="KW-0472">Membrane</keyword>
<reference evidence="3" key="1">
    <citation type="journal article" date="2021" name="Mol. Ecol. Resour.">
        <title>Apolygus lucorum genome provides insights into omnivorousness and mesophyll feeding.</title>
        <authorList>
            <person name="Liu Y."/>
            <person name="Liu H."/>
            <person name="Wang H."/>
            <person name="Huang T."/>
            <person name="Liu B."/>
            <person name="Yang B."/>
            <person name="Yin L."/>
            <person name="Li B."/>
            <person name="Zhang Y."/>
            <person name="Zhang S."/>
            <person name="Jiang F."/>
            <person name="Zhang X."/>
            <person name="Ren Y."/>
            <person name="Wang B."/>
            <person name="Wang S."/>
            <person name="Lu Y."/>
            <person name="Wu K."/>
            <person name="Fan W."/>
            <person name="Wang G."/>
        </authorList>
    </citation>
    <scope>NUCLEOTIDE SEQUENCE</scope>
    <source>
        <strain evidence="3">12Hb</strain>
    </source>
</reference>
<gene>
    <name evidence="3" type="ORF">GE061_008387</name>
</gene>
<keyword evidence="2" id="KW-0812">Transmembrane</keyword>
<feature type="transmembrane region" description="Helical" evidence="2">
    <location>
        <begin position="436"/>
        <end position="462"/>
    </location>
</feature>
<proteinExistence type="predicted"/>
<feature type="transmembrane region" description="Helical" evidence="2">
    <location>
        <begin position="249"/>
        <end position="268"/>
    </location>
</feature>
<dbReference type="EMBL" id="WIXP02000016">
    <property type="protein sequence ID" value="KAF6198635.1"/>
    <property type="molecule type" value="Genomic_DNA"/>
</dbReference>
<keyword evidence="2" id="KW-1133">Transmembrane helix</keyword>
<feature type="region of interest" description="Disordered" evidence="1">
    <location>
        <begin position="1"/>
        <end position="26"/>
    </location>
</feature>
<name>A0A8S9WTB1_APOLU</name>
<organism evidence="3 4">
    <name type="scientific">Apolygus lucorum</name>
    <name type="common">Small green plant bug</name>
    <name type="synonym">Lygocoris lucorum</name>
    <dbReference type="NCBI Taxonomy" id="248454"/>
    <lineage>
        <taxon>Eukaryota</taxon>
        <taxon>Metazoa</taxon>
        <taxon>Ecdysozoa</taxon>
        <taxon>Arthropoda</taxon>
        <taxon>Hexapoda</taxon>
        <taxon>Insecta</taxon>
        <taxon>Pterygota</taxon>
        <taxon>Neoptera</taxon>
        <taxon>Paraneoptera</taxon>
        <taxon>Hemiptera</taxon>
        <taxon>Heteroptera</taxon>
        <taxon>Panheteroptera</taxon>
        <taxon>Cimicomorpha</taxon>
        <taxon>Miridae</taxon>
        <taxon>Mirini</taxon>
        <taxon>Apolygus</taxon>
    </lineage>
</organism>
<evidence type="ECO:0000256" key="1">
    <source>
        <dbReference type="SAM" id="MobiDB-lite"/>
    </source>
</evidence>
<feature type="region of interest" description="Disordered" evidence="1">
    <location>
        <begin position="535"/>
        <end position="556"/>
    </location>
</feature>
<protein>
    <submittedName>
        <fullName evidence="3">Uncharacterized protein</fullName>
    </submittedName>
</protein>
<evidence type="ECO:0000256" key="2">
    <source>
        <dbReference type="SAM" id="Phobius"/>
    </source>
</evidence>
<keyword evidence="4" id="KW-1185">Reference proteome</keyword>